<comment type="caution">
    <text evidence="2">The sequence shown here is derived from an EMBL/GenBank/DDBJ whole genome shotgun (WGS) entry which is preliminary data.</text>
</comment>
<reference evidence="2" key="2">
    <citation type="submission" date="2023-05" db="EMBL/GenBank/DDBJ databases">
        <authorList>
            <consortium name="Lawrence Berkeley National Laboratory"/>
            <person name="Steindorff A."/>
            <person name="Hensen N."/>
            <person name="Bonometti L."/>
            <person name="Westerberg I."/>
            <person name="Brannstrom I.O."/>
            <person name="Guillou S."/>
            <person name="Cros-Aarteil S."/>
            <person name="Calhoun S."/>
            <person name="Haridas S."/>
            <person name="Kuo A."/>
            <person name="Mondo S."/>
            <person name="Pangilinan J."/>
            <person name="Riley R."/>
            <person name="Labutti K."/>
            <person name="Andreopoulos B."/>
            <person name="Lipzen A."/>
            <person name="Chen C."/>
            <person name="Yanf M."/>
            <person name="Daum C."/>
            <person name="Ng V."/>
            <person name="Clum A."/>
            <person name="Ohm R."/>
            <person name="Martin F."/>
            <person name="Silar P."/>
            <person name="Natvig D."/>
            <person name="Lalanne C."/>
            <person name="Gautier V."/>
            <person name="Ament-Velasquez S.L."/>
            <person name="Kruys A."/>
            <person name="Hutchinson M.I."/>
            <person name="Powell A.J."/>
            <person name="Barry K."/>
            <person name="Miller A.N."/>
            <person name="Grigoriev I.V."/>
            <person name="Debuchy R."/>
            <person name="Gladieux P."/>
            <person name="Thoren M.H."/>
            <person name="Johannesson H."/>
        </authorList>
    </citation>
    <scope>NUCLEOTIDE SEQUENCE</scope>
    <source>
        <strain evidence="2">CBS 990.96</strain>
    </source>
</reference>
<feature type="non-terminal residue" evidence="2">
    <location>
        <position position="242"/>
    </location>
</feature>
<evidence type="ECO:0000256" key="1">
    <source>
        <dbReference type="SAM" id="MobiDB-lite"/>
    </source>
</evidence>
<organism evidence="2 3">
    <name type="scientific">Podospora fimiseda</name>
    <dbReference type="NCBI Taxonomy" id="252190"/>
    <lineage>
        <taxon>Eukaryota</taxon>
        <taxon>Fungi</taxon>
        <taxon>Dikarya</taxon>
        <taxon>Ascomycota</taxon>
        <taxon>Pezizomycotina</taxon>
        <taxon>Sordariomycetes</taxon>
        <taxon>Sordariomycetidae</taxon>
        <taxon>Sordariales</taxon>
        <taxon>Podosporaceae</taxon>
        <taxon>Podospora</taxon>
    </lineage>
</organism>
<accession>A0AAN7GQP0</accession>
<evidence type="ECO:0000313" key="2">
    <source>
        <dbReference type="EMBL" id="KAK4224701.1"/>
    </source>
</evidence>
<dbReference type="Proteomes" id="UP001301958">
    <property type="component" value="Unassembled WGS sequence"/>
</dbReference>
<feature type="non-terminal residue" evidence="2">
    <location>
        <position position="1"/>
    </location>
</feature>
<reference evidence="2" key="1">
    <citation type="journal article" date="2023" name="Mol. Phylogenet. Evol.">
        <title>Genome-scale phylogeny and comparative genomics of the fungal order Sordariales.</title>
        <authorList>
            <person name="Hensen N."/>
            <person name="Bonometti L."/>
            <person name="Westerberg I."/>
            <person name="Brannstrom I.O."/>
            <person name="Guillou S."/>
            <person name="Cros-Aarteil S."/>
            <person name="Calhoun S."/>
            <person name="Haridas S."/>
            <person name="Kuo A."/>
            <person name="Mondo S."/>
            <person name="Pangilinan J."/>
            <person name="Riley R."/>
            <person name="LaButti K."/>
            <person name="Andreopoulos B."/>
            <person name="Lipzen A."/>
            <person name="Chen C."/>
            <person name="Yan M."/>
            <person name="Daum C."/>
            <person name="Ng V."/>
            <person name="Clum A."/>
            <person name="Steindorff A."/>
            <person name="Ohm R.A."/>
            <person name="Martin F."/>
            <person name="Silar P."/>
            <person name="Natvig D.O."/>
            <person name="Lalanne C."/>
            <person name="Gautier V."/>
            <person name="Ament-Velasquez S.L."/>
            <person name="Kruys A."/>
            <person name="Hutchinson M.I."/>
            <person name="Powell A.J."/>
            <person name="Barry K."/>
            <person name="Miller A.N."/>
            <person name="Grigoriev I.V."/>
            <person name="Debuchy R."/>
            <person name="Gladieux P."/>
            <person name="Hiltunen Thoren M."/>
            <person name="Johannesson H."/>
        </authorList>
    </citation>
    <scope>NUCLEOTIDE SEQUENCE</scope>
    <source>
        <strain evidence="2">CBS 990.96</strain>
    </source>
</reference>
<feature type="region of interest" description="Disordered" evidence="1">
    <location>
        <begin position="195"/>
        <end position="216"/>
    </location>
</feature>
<gene>
    <name evidence="2" type="ORF">QBC38DRAFT_333185</name>
</gene>
<keyword evidence="3" id="KW-1185">Reference proteome</keyword>
<evidence type="ECO:0000313" key="3">
    <source>
        <dbReference type="Proteomes" id="UP001301958"/>
    </source>
</evidence>
<dbReference type="AlphaFoldDB" id="A0AAN7GQP0"/>
<dbReference type="EMBL" id="MU865386">
    <property type="protein sequence ID" value="KAK4224701.1"/>
    <property type="molecule type" value="Genomic_DNA"/>
</dbReference>
<proteinExistence type="predicted"/>
<protein>
    <submittedName>
        <fullName evidence="2">Uncharacterized protein</fullName>
    </submittedName>
</protein>
<sequence length="242" mass="27493">PNSPPSLQWRNRASHTTARVPTTRLERLATLRRVRYIDSKIQSADTTPEERQKLFSFSAFLAGAENQINLFGKQLPSLLFQLVTLEDGSSPQPVKSICIVGLKTDSDIKLFHKAMSQQRYRHHYHPWKLCYEAEEIRKLSGTEDGQYQIQRMVERGTYCGALLRTNESLDTWLSTIGGIVTANDQLFLMTTAHRPKKDQAPSVLPNSSPTSTLREDDFSHDIEPALILYHDNENPARTSKPT</sequence>
<name>A0AAN7GQP0_9PEZI</name>